<dbReference type="RefSeq" id="XP_002115014.1">
    <property type="nucleotide sequence ID" value="XM_002114978.1"/>
</dbReference>
<reference evidence="2 3" key="1">
    <citation type="journal article" date="2008" name="Nature">
        <title>The Trichoplax genome and the nature of placozoans.</title>
        <authorList>
            <person name="Srivastava M."/>
            <person name="Begovic E."/>
            <person name="Chapman J."/>
            <person name="Putnam N.H."/>
            <person name="Hellsten U."/>
            <person name="Kawashima T."/>
            <person name="Kuo A."/>
            <person name="Mitros T."/>
            <person name="Salamov A."/>
            <person name="Carpenter M.L."/>
            <person name="Signorovitch A.Y."/>
            <person name="Moreno M.A."/>
            <person name="Kamm K."/>
            <person name="Grimwood J."/>
            <person name="Schmutz J."/>
            <person name="Shapiro H."/>
            <person name="Grigoriev I.V."/>
            <person name="Buss L.W."/>
            <person name="Schierwater B."/>
            <person name="Dellaporta S.L."/>
            <person name="Rokhsar D.S."/>
        </authorList>
    </citation>
    <scope>NUCLEOTIDE SEQUENCE [LARGE SCALE GENOMIC DNA]</scope>
    <source>
        <strain evidence="2 3">Grell-BS-1999</strain>
    </source>
</reference>
<feature type="transmembrane region" description="Helical" evidence="1">
    <location>
        <begin position="133"/>
        <end position="153"/>
    </location>
</feature>
<keyword evidence="1" id="KW-0472">Membrane</keyword>
<dbReference type="CTD" id="6756227"/>
<accession>B3S4I0</accession>
<dbReference type="InParanoid" id="B3S4I0"/>
<name>B3S4I0_TRIAD</name>
<sequence>MPLCVTFIGSVVTIKFAILTSMFICVMDALHLCNCAVLFLPVLVLLLIVPVNVIPTFAMSLYSFFLGLSGLLTAFLEPYAITSLSMLYSQKLVDESLQWPTFNKGIILAITVTCYTASVKLGFLLLFQGEAMLYWPILCIVVLAILIGTASIIKDEAFADFGKLLLGYYLSGMFLLQVFIRISSFLYMLSIIMQYVQESPMVTVDKNVSSFPNILQILITIFAYTELLLTVAVNIRSDINIPAWQLRFFISNRSIKRSYR</sequence>
<organism evidence="2 3">
    <name type="scientific">Trichoplax adhaerens</name>
    <name type="common">Trichoplax reptans</name>
    <dbReference type="NCBI Taxonomy" id="10228"/>
    <lineage>
        <taxon>Eukaryota</taxon>
        <taxon>Metazoa</taxon>
        <taxon>Placozoa</taxon>
        <taxon>Uniplacotomia</taxon>
        <taxon>Trichoplacea</taxon>
        <taxon>Trichoplacidae</taxon>
        <taxon>Trichoplax</taxon>
    </lineage>
</organism>
<feature type="transmembrane region" description="Helical" evidence="1">
    <location>
        <begin position="64"/>
        <end position="84"/>
    </location>
</feature>
<dbReference type="KEGG" id="tad:TRIADDRAFT_59092"/>
<dbReference type="EMBL" id="DS985249">
    <property type="protein sequence ID" value="EDV22470.1"/>
    <property type="molecule type" value="Genomic_DNA"/>
</dbReference>
<feature type="transmembrane region" description="Helical" evidence="1">
    <location>
        <begin position="165"/>
        <end position="193"/>
    </location>
</feature>
<evidence type="ECO:0000313" key="3">
    <source>
        <dbReference type="Proteomes" id="UP000009022"/>
    </source>
</evidence>
<evidence type="ECO:0000256" key="1">
    <source>
        <dbReference type="SAM" id="Phobius"/>
    </source>
</evidence>
<feature type="transmembrane region" description="Helical" evidence="1">
    <location>
        <begin position="213"/>
        <end position="235"/>
    </location>
</feature>
<dbReference type="Proteomes" id="UP000009022">
    <property type="component" value="Unassembled WGS sequence"/>
</dbReference>
<dbReference type="HOGENOM" id="CLU_1070892_0_0_1"/>
<gene>
    <name evidence="2" type="ORF">TRIADDRAFT_59092</name>
</gene>
<keyword evidence="3" id="KW-1185">Reference proteome</keyword>
<feature type="transmembrane region" description="Helical" evidence="1">
    <location>
        <begin position="105"/>
        <end position="127"/>
    </location>
</feature>
<proteinExistence type="predicted"/>
<dbReference type="AlphaFoldDB" id="B3S4I0"/>
<feature type="transmembrane region" description="Helical" evidence="1">
    <location>
        <begin position="6"/>
        <end position="26"/>
    </location>
</feature>
<feature type="transmembrane region" description="Helical" evidence="1">
    <location>
        <begin position="38"/>
        <end position="58"/>
    </location>
</feature>
<dbReference type="GeneID" id="6756227"/>
<evidence type="ECO:0000313" key="2">
    <source>
        <dbReference type="EMBL" id="EDV22470.1"/>
    </source>
</evidence>
<protein>
    <submittedName>
        <fullName evidence="2">Uncharacterized protein</fullName>
    </submittedName>
</protein>
<keyword evidence="1" id="KW-0812">Transmembrane</keyword>
<keyword evidence="1" id="KW-1133">Transmembrane helix</keyword>